<evidence type="ECO:0000313" key="4">
    <source>
        <dbReference type="Proteomes" id="UP000625316"/>
    </source>
</evidence>
<dbReference type="InterPro" id="IPR036388">
    <property type="entry name" value="WH-like_DNA-bd_sf"/>
</dbReference>
<dbReference type="Pfam" id="PF01035">
    <property type="entry name" value="DNA_binding_1"/>
    <property type="match status" value="1"/>
</dbReference>
<dbReference type="InterPro" id="IPR036217">
    <property type="entry name" value="MethylDNA_cys_MeTrfase_DNAb"/>
</dbReference>
<dbReference type="InterPro" id="IPR052520">
    <property type="entry name" value="ATL_DNA_repair"/>
</dbReference>
<keyword evidence="1" id="KW-0227">DNA damage</keyword>
<organism evidence="3 4">
    <name type="scientific">Romeriopsis navalis LEGE 11480</name>
    <dbReference type="NCBI Taxonomy" id="2777977"/>
    <lineage>
        <taxon>Bacteria</taxon>
        <taxon>Bacillati</taxon>
        <taxon>Cyanobacteriota</taxon>
        <taxon>Cyanophyceae</taxon>
        <taxon>Leptolyngbyales</taxon>
        <taxon>Leptolyngbyaceae</taxon>
        <taxon>Romeriopsis</taxon>
        <taxon>Romeriopsis navalis</taxon>
    </lineage>
</organism>
<accession>A0A928VSS8</accession>
<dbReference type="SUPFAM" id="SSF46767">
    <property type="entry name" value="Methylated DNA-protein cysteine methyltransferase, C-terminal domain"/>
    <property type="match status" value="1"/>
</dbReference>
<dbReference type="RefSeq" id="WP_264327171.1">
    <property type="nucleotide sequence ID" value="NZ_JADEXQ010000101.1"/>
</dbReference>
<dbReference type="Gene3D" id="1.10.10.10">
    <property type="entry name" value="Winged helix-like DNA-binding domain superfamily/Winged helix DNA-binding domain"/>
    <property type="match status" value="1"/>
</dbReference>
<dbReference type="InterPro" id="IPR014048">
    <property type="entry name" value="MethylDNA_cys_MeTrfase_DNA-bd"/>
</dbReference>
<comment type="caution">
    <text evidence="3">The sequence shown here is derived from an EMBL/GenBank/DDBJ whole genome shotgun (WGS) entry which is preliminary data.</text>
</comment>
<dbReference type="CDD" id="cd06445">
    <property type="entry name" value="ATase"/>
    <property type="match status" value="1"/>
</dbReference>
<dbReference type="PANTHER" id="PTHR42942:SF1">
    <property type="entry name" value="ALKYLTRANSFERASE-LIKE PROTEIN 1"/>
    <property type="match status" value="1"/>
</dbReference>
<feature type="domain" description="Methylated-DNA-[protein]-cysteine S-methyltransferase DNA binding" evidence="2">
    <location>
        <begin position="5"/>
        <end position="86"/>
    </location>
</feature>
<evidence type="ECO:0000256" key="1">
    <source>
        <dbReference type="ARBA" id="ARBA00022763"/>
    </source>
</evidence>
<dbReference type="GO" id="GO:0006281">
    <property type="term" value="P:DNA repair"/>
    <property type="evidence" value="ECO:0007669"/>
    <property type="project" value="InterPro"/>
</dbReference>
<sequence>MANSYDRIYAVVKQIPKGKVATYGQVAQLAGYVRGARLAGYALFRVTPEMDVPWQRVINAKGEISDSPFRQGSDYLQRSILEDEGIVFDQNDRISLTKYRWAPAPEDFPSMPSSTTDN</sequence>
<dbReference type="Proteomes" id="UP000625316">
    <property type="component" value="Unassembled WGS sequence"/>
</dbReference>
<dbReference type="PANTHER" id="PTHR42942">
    <property type="entry name" value="6-O-METHYLGUANINE DNA METHYLTRANSFERASE"/>
    <property type="match status" value="1"/>
</dbReference>
<dbReference type="GO" id="GO:0003824">
    <property type="term" value="F:catalytic activity"/>
    <property type="evidence" value="ECO:0007669"/>
    <property type="project" value="InterPro"/>
</dbReference>
<name>A0A928VSS8_9CYAN</name>
<dbReference type="AlphaFoldDB" id="A0A928VSS8"/>
<keyword evidence="4" id="KW-1185">Reference proteome</keyword>
<dbReference type="EMBL" id="JADEXQ010000101">
    <property type="protein sequence ID" value="MBE9032351.1"/>
    <property type="molecule type" value="Genomic_DNA"/>
</dbReference>
<reference evidence="3" key="1">
    <citation type="submission" date="2020-10" db="EMBL/GenBank/DDBJ databases">
        <authorList>
            <person name="Castelo-Branco R."/>
            <person name="Eusebio N."/>
            <person name="Adriana R."/>
            <person name="Vieira A."/>
            <person name="Brugerolle De Fraissinette N."/>
            <person name="Rezende De Castro R."/>
            <person name="Schneider M.P."/>
            <person name="Vasconcelos V."/>
            <person name="Leao P.N."/>
        </authorList>
    </citation>
    <scope>NUCLEOTIDE SEQUENCE</scope>
    <source>
        <strain evidence="3">LEGE 11480</strain>
    </source>
</reference>
<evidence type="ECO:0000259" key="2">
    <source>
        <dbReference type="Pfam" id="PF01035"/>
    </source>
</evidence>
<proteinExistence type="predicted"/>
<evidence type="ECO:0000313" key="3">
    <source>
        <dbReference type="EMBL" id="MBE9032351.1"/>
    </source>
</evidence>
<gene>
    <name evidence="3" type="ORF">IQ266_21675</name>
</gene>
<protein>
    <submittedName>
        <fullName evidence="3">MGMT family protein</fullName>
    </submittedName>
</protein>